<proteinExistence type="predicted"/>
<accession>A0A0W8F9J2</accession>
<organism evidence="1">
    <name type="scientific">hydrocarbon metagenome</name>
    <dbReference type="NCBI Taxonomy" id="938273"/>
    <lineage>
        <taxon>unclassified sequences</taxon>
        <taxon>metagenomes</taxon>
        <taxon>ecological metagenomes</taxon>
    </lineage>
</organism>
<evidence type="ECO:0000313" key="1">
    <source>
        <dbReference type="EMBL" id="KUG17531.1"/>
    </source>
</evidence>
<name>A0A0W8F9J2_9ZZZZ</name>
<evidence type="ECO:0008006" key="2">
    <source>
        <dbReference type="Google" id="ProtNLM"/>
    </source>
</evidence>
<dbReference type="AlphaFoldDB" id="A0A0W8F9J2"/>
<sequence length="151" mass="17009">MKDPLQRLFLREKPSLAVLALSEMEPAYAAQIAKHIDSTFPHTSSILGELEEQGLIISRPEGRVRFLVLTDRGRQVAGALRELSDLLHKPDAMMQRLERLKELASSADGSKDYLILGPLRRDLAKLMTLEDPKLRQGAEELDRKILAILSR</sequence>
<dbReference type="Gene3D" id="1.10.10.10">
    <property type="entry name" value="Winged helix-like DNA-binding domain superfamily/Winged helix DNA-binding domain"/>
    <property type="match status" value="1"/>
</dbReference>
<dbReference type="InterPro" id="IPR036388">
    <property type="entry name" value="WH-like_DNA-bd_sf"/>
</dbReference>
<comment type="caution">
    <text evidence="1">The sequence shown here is derived from an EMBL/GenBank/DDBJ whole genome shotgun (WGS) entry which is preliminary data.</text>
</comment>
<dbReference type="InterPro" id="IPR036390">
    <property type="entry name" value="WH_DNA-bd_sf"/>
</dbReference>
<dbReference type="SUPFAM" id="SSF46785">
    <property type="entry name" value="Winged helix' DNA-binding domain"/>
    <property type="match status" value="1"/>
</dbReference>
<dbReference type="EMBL" id="LNQE01001436">
    <property type="protein sequence ID" value="KUG17531.1"/>
    <property type="molecule type" value="Genomic_DNA"/>
</dbReference>
<gene>
    <name evidence="1" type="ORF">ASZ90_012803</name>
</gene>
<reference evidence="1" key="1">
    <citation type="journal article" date="2015" name="Proc. Natl. Acad. Sci. U.S.A.">
        <title>Networks of energetic and metabolic interactions define dynamics in microbial communities.</title>
        <authorList>
            <person name="Embree M."/>
            <person name="Liu J.K."/>
            <person name="Al-Bassam M.M."/>
            <person name="Zengler K."/>
        </authorList>
    </citation>
    <scope>NUCLEOTIDE SEQUENCE</scope>
</reference>
<protein>
    <recommendedName>
        <fullName evidence="2">HTH marR-type domain-containing protein</fullName>
    </recommendedName>
</protein>